<protein>
    <submittedName>
        <fullName evidence="1">Uncharacterized protein</fullName>
    </submittedName>
</protein>
<sequence>MAIDAELDEEAQALVQAAVRFIQEVGGEADAAEGGIPEAVELRKQLQEVEELRRDAGELASSSGILALRRALSALELLLFYTVKTEVAGKCAAVMYLTSRRQQVILARIGEVLWLARDAVELARDVQDPWMEAAALKVLTRVHLSRVGEPDAPVAAITEATKALQVLENLEEEKDQDYCRMHAEILFVLGDAQLTKALKSPFSQAREEALEAAAETMRKATEAFRKLEDLRWTGRSMLGTALALVGVEDEDQQMDGERLAEDAKDLFHEAAEWDLEVVAVMIIVKCRITTSGLDCALLSAEDAAEDWKEEGGRPEHVAIALHSAASIYFQLKENLEKAALYCEEALKLFRAAQWCRAESAVLQTLSRVESLNRNFDKSISAIKEAVANYIDMQDRRGEAESLTFAAEASLSRLNAEEHMLPTEQAKALADEGRDFSDQAGNIFRELGDKDGLQMVDEVMYLASNVAVERYCEATQPTRMITNLKSDGNGASEMFGEWLIDRGEGMDKLRVRRLMKNGRCEGAVQYL</sequence>
<organism evidence="1 2">
    <name type="scientific">Symbiodinium necroappetens</name>
    <dbReference type="NCBI Taxonomy" id="1628268"/>
    <lineage>
        <taxon>Eukaryota</taxon>
        <taxon>Sar</taxon>
        <taxon>Alveolata</taxon>
        <taxon>Dinophyceae</taxon>
        <taxon>Suessiales</taxon>
        <taxon>Symbiodiniaceae</taxon>
        <taxon>Symbiodinium</taxon>
    </lineage>
</organism>
<accession>A0A812VBY7</accession>
<dbReference type="EMBL" id="CAJNJA010028856">
    <property type="protein sequence ID" value="CAE7613741.1"/>
    <property type="molecule type" value="Genomic_DNA"/>
</dbReference>
<dbReference type="SUPFAM" id="SSF48452">
    <property type="entry name" value="TPR-like"/>
    <property type="match status" value="1"/>
</dbReference>
<evidence type="ECO:0000313" key="2">
    <source>
        <dbReference type="Proteomes" id="UP000601435"/>
    </source>
</evidence>
<dbReference type="OrthoDB" id="423546at2759"/>
<reference evidence="1" key="1">
    <citation type="submission" date="2021-02" db="EMBL/GenBank/DDBJ databases">
        <authorList>
            <person name="Dougan E. K."/>
            <person name="Rhodes N."/>
            <person name="Thang M."/>
            <person name="Chan C."/>
        </authorList>
    </citation>
    <scope>NUCLEOTIDE SEQUENCE</scope>
</reference>
<dbReference type="Gene3D" id="1.25.40.10">
    <property type="entry name" value="Tetratricopeptide repeat domain"/>
    <property type="match status" value="1"/>
</dbReference>
<dbReference type="AlphaFoldDB" id="A0A812VBY7"/>
<evidence type="ECO:0000313" key="1">
    <source>
        <dbReference type="EMBL" id="CAE7613741.1"/>
    </source>
</evidence>
<dbReference type="Proteomes" id="UP000601435">
    <property type="component" value="Unassembled WGS sequence"/>
</dbReference>
<dbReference type="InterPro" id="IPR011990">
    <property type="entry name" value="TPR-like_helical_dom_sf"/>
</dbReference>
<name>A0A812VBY7_9DINO</name>
<gene>
    <name evidence="1" type="ORF">SNEC2469_LOCUS17439</name>
</gene>
<comment type="caution">
    <text evidence="1">The sequence shown here is derived from an EMBL/GenBank/DDBJ whole genome shotgun (WGS) entry which is preliminary data.</text>
</comment>
<keyword evidence="2" id="KW-1185">Reference proteome</keyword>
<proteinExistence type="predicted"/>